<sequence length="136" mass="15175">MKKLIFLLLCTATLGLVSCKKDTIVQNILPRTILYDIQPSSWKTSDAGRTYYTTINVPENNDSFNQSGGVIVSLSFDSQRKVFDALPNVVDGFSYNFTSEPGYITIFMEDVNRQVITPPTGTIRSKIVLVDSEIID</sequence>
<dbReference type="PROSITE" id="PS51257">
    <property type="entry name" value="PROKAR_LIPOPROTEIN"/>
    <property type="match status" value="1"/>
</dbReference>
<proteinExistence type="predicted"/>
<gene>
    <name evidence="1" type="ORF">SAMN04488524_1057</name>
</gene>
<protein>
    <submittedName>
        <fullName evidence="1">Uncharacterized protein</fullName>
    </submittedName>
</protein>
<dbReference type="STRING" id="151894.SAMN04488524_1057"/>
<dbReference type="RefSeq" id="WP_084237334.1">
    <property type="nucleotide sequence ID" value="NZ_FWXT01000001.1"/>
</dbReference>
<evidence type="ECO:0000313" key="2">
    <source>
        <dbReference type="Proteomes" id="UP000192756"/>
    </source>
</evidence>
<reference evidence="2" key="1">
    <citation type="submission" date="2017-04" db="EMBL/GenBank/DDBJ databases">
        <authorList>
            <person name="Varghese N."/>
            <person name="Submissions S."/>
        </authorList>
    </citation>
    <scope>NUCLEOTIDE SEQUENCE [LARGE SCALE GENOMIC DNA]</scope>
    <source>
        <strain evidence="2">DSM 12126</strain>
    </source>
</reference>
<organism evidence="1 2">
    <name type="scientific">Pedobacter africanus</name>
    <dbReference type="NCBI Taxonomy" id="151894"/>
    <lineage>
        <taxon>Bacteria</taxon>
        <taxon>Pseudomonadati</taxon>
        <taxon>Bacteroidota</taxon>
        <taxon>Sphingobacteriia</taxon>
        <taxon>Sphingobacteriales</taxon>
        <taxon>Sphingobacteriaceae</taxon>
        <taxon>Pedobacter</taxon>
    </lineage>
</organism>
<dbReference type="OrthoDB" id="672896at2"/>
<dbReference type="EMBL" id="FWXT01000001">
    <property type="protein sequence ID" value="SMC53146.1"/>
    <property type="molecule type" value="Genomic_DNA"/>
</dbReference>
<name>A0A1W1ZXQ8_9SPHI</name>
<keyword evidence="2" id="KW-1185">Reference proteome</keyword>
<dbReference type="AlphaFoldDB" id="A0A1W1ZXQ8"/>
<evidence type="ECO:0000313" key="1">
    <source>
        <dbReference type="EMBL" id="SMC53146.1"/>
    </source>
</evidence>
<dbReference type="Proteomes" id="UP000192756">
    <property type="component" value="Unassembled WGS sequence"/>
</dbReference>
<accession>A0A1W1ZXQ8</accession>